<dbReference type="GO" id="GO:0055085">
    <property type="term" value="P:transmembrane transport"/>
    <property type="evidence" value="ECO:0007669"/>
    <property type="project" value="InterPro"/>
</dbReference>
<dbReference type="AlphaFoldDB" id="A0A2S3ZVG6"/>
<gene>
    <name evidence="8" type="ORF">CVS27_12295</name>
</gene>
<feature type="transmembrane region" description="Helical" evidence="6">
    <location>
        <begin position="329"/>
        <end position="351"/>
    </location>
</feature>
<evidence type="ECO:0000313" key="9">
    <source>
        <dbReference type="Proteomes" id="UP000237061"/>
    </source>
</evidence>
<evidence type="ECO:0000313" key="8">
    <source>
        <dbReference type="EMBL" id="POH72952.1"/>
    </source>
</evidence>
<organism evidence="8 9">
    <name type="scientific">Arthrobacter glacialis</name>
    <dbReference type="NCBI Taxonomy" id="1664"/>
    <lineage>
        <taxon>Bacteria</taxon>
        <taxon>Bacillati</taxon>
        <taxon>Actinomycetota</taxon>
        <taxon>Actinomycetes</taxon>
        <taxon>Micrococcales</taxon>
        <taxon>Micrococcaceae</taxon>
        <taxon>Arthrobacter</taxon>
    </lineage>
</organism>
<dbReference type="InterPro" id="IPR050367">
    <property type="entry name" value="APC_superfamily"/>
</dbReference>
<feature type="transmembrane region" description="Helical" evidence="6">
    <location>
        <begin position="153"/>
        <end position="173"/>
    </location>
</feature>
<feature type="region of interest" description="Disordered" evidence="5">
    <location>
        <begin position="447"/>
        <end position="468"/>
    </location>
</feature>
<keyword evidence="4 6" id="KW-0472">Membrane</keyword>
<feature type="transmembrane region" description="Helical" evidence="6">
    <location>
        <begin position="49"/>
        <end position="67"/>
    </location>
</feature>
<evidence type="ECO:0000256" key="1">
    <source>
        <dbReference type="ARBA" id="ARBA00004141"/>
    </source>
</evidence>
<feature type="transmembrane region" description="Helical" evidence="6">
    <location>
        <begin position="17"/>
        <end position="37"/>
    </location>
</feature>
<feature type="transmembrane region" description="Helical" evidence="6">
    <location>
        <begin position="122"/>
        <end position="141"/>
    </location>
</feature>
<reference evidence="8 9" key="1">
    <citation type="submission" date="2018-01" db="EMBL/GenBank/DDBJ databases">
        <title>Arthrobacter sp. nov., from glaciers in China.</title>
        <authorList>
            <person name="Liu Q."/>
            <person name="Xin Y.-H."/>
        </authorList>
    </citation>
    <scope>NUCLEOTIDE SEQUENCE [LARGE SCALE GENOMIC DNA]</scope>
    <source>
        <strain evidence="8 9">HLT2-12-2</strain>
    </source>
</reference>
<evidence type="ECO:0000256" key="4">
    <source>
        <dbReference type="ARBA" id="ARBA00023136"/>
    </source>
</evidence>
<sequence length="468" mass="50455">MSPQPGTLQRRLKLRHIVFIGLAYMSPFAVFDTFGIVTEATNGHVPASYIIVTIAVIFTAFSYAKMVRIFPSAGSAYTYTRKTINPGVGFLVGWAALLDYMFLPMINALLAKIYLSAQFPDVPGWVWIAGLILVVTLLNIVGVRISASANMVMVVFQALVAVAFVGLTLRAILSDNALQFSLAPFYAMDMDTAGLVGGASVLALAFLGFDAVTTLSEETIDAEKNMPRAIMWVAALGALFFVTVTYVMQTLVPDLASLERITTETESASGHIALFIGGIAFQTIFLVGAICSVLASGLASQTSASRLLFAMGRDGILFKRFFGYLHPRFGTPVLNILAIAVIALTALMLDLNSATSLINFGAFTAFAFVNLSVIAFHLRRKGPRSGRSMIGWIVAPGVGFLINAYLWANLAPLAMKVGIVWTLLGVVYLLWITRGFRRPTPEVAFDEAEGTSHRESDAGAELTMSRDA</sequence>
<evidence type="ECO:0000256" key="2">
    <source>
        <dbReference type="ARBA" id="ARBA00022692"/>
    </source>
</evidence>
<name>A0A2S3ZVG6_ARTGL</name>
<comment type="caution">
    <text evidence="8">The sequence shown here is derived from an EMBL/GenBank/DDBJ whole genome shotgun (WGS) entry which is preliminary data.</text>
</comment>
<feature type="transmembrane region" description="Helical" evidence="6">
    <location>
        <begin position="357"/>
        <end position="378"/>
    </location>
</feature>
<dbReference type="PANTHER" id="PTHR42770">
    <property type="entry name" value="AMINO ACID TRANSPORTER-RELATED"/>
    <property type="match status" value="1"/>
</dbReference>
<feature type="domain" description="Amino acid permease/ SLC12A" evidence="7">
    <location>
        <begin position="16"/>
        <end position="374"/>
    </location>
</feature>
<comment type="subcellular location">
    <subcellularLocation>
        <location evidence="1">Membrane</location>
        <topology evidence="1">Multi-pass membrane protein</topology>
    </subcellularLocation>
</comment>
<dbReference type="Gene3D" id="1.20.1740.10">
    <property type="entry name" value="Amino acid/polyamine transporter I"/>
    <property type="match status" value="1"/>
</dbReference>
<feature type="transmembrane region" description="Helical" evidence="6">
    <location>
        <begin position="390"/>
        <end position="407"/>
    </location>
</feature>
<feature type="transmembrane region" description="Helical" evidence="6">
    <location>
        <begin position="193"/>
        <end position="217"/>
    </location>
</feature>
<keyword evidence="3 6" id="KW-1133">Transmembrane helix</keyword>
<dbReference type="InterPro" id="IPR004841">
    <property type="entry name" value="AA-permease/SLC12A_dom"/>
</dbReference>
<accession>A0A2S3ZVG6</accession>
<proteinExistence type="predicted"/>
<protein>
    <submittedName>
        <fullName evidence="8">Putrescine importer PuuP</fullName>
    </submittedName>
</protein>
<dbReference type="PIRSF" id="PIRSF006060">
    <property type="entry name" value="AA_transporter"/>
    <property type="match status" value="1"/>
</dbReference>
<feature type="transmembrane region" description="Helical" evidence="6">
    <location>
        <begin position="229"/>
        <end position="252"/>
    </location>
</feature>
<dbReference type="RefSeq" id="WP_103466045.1">
    <property type="nucleotide sequence ID" value="NZ_PPXC01000009.1"/>
</dbReference>
<evidence type="ECO:0000256" key="3">
    <source>
        <dbReference type="ARBA" id="ARBA00022989"/>
    </source>
</evidence>
<evidence type="ECO:0000259" key="7">
    <source>
        <dbReference type="Pfam" id="PF00324"/>
    </source>
</evidence>
<dbReference type="Proteomes" id="UP000237061">
    <property type="component" value="Unassembled WGS sequence"/>
</dbReference>
<evidence type="ECO:0000256" key="5">
    <source>
        <dbReference type="SAM" id="MobiDB-lite"/>
    </source>
</evidence>
<keyword evidence="9" id="KW-1185">Reference proteome</keyword>
<feature type="transmembrane region" description="Helical" evidence="6">
    <location>
        <begin position="88"/>
        <end position="110"/>
    </location>
</feature>
<dbReference type="EMBL" id="PPXC01000009">
    <property type="protein sequence ID" value="POH72952.1"/>
    <property type="molecule type" value="Genomic_DNA"/>
</dbReference>
<keyword evidence="2 6" id="KW-0812">Transmembrane</keyword>
<dbReference type="GO" id="GO:0016020">
    <property type="term" value="C:membrane"/>
    <property type="evidence" value="ECO:0007669"/>
    <property type="project" value="UniProtKB-SubCell"/>
</dbReference>
<dbReference type="Pfam" id="PF00324">
    <property type="entry name" value="AA_permease"/>
    <property type="match status" value="1"/>
</dbReference>
<feature type="transmembrane region" description="Helical" evidence="6">
    <location>
        <begin position="272"/>
        <end position="299"/>
    </location>
</feature>
<feature type="transmembrane region" description="Helical" evidence="6">
    <location>
        <begin position="413"/>
        <end position="431"/>
    </location>
</feature>
<evidence type="ECO:0000256" key="6">
    <source>
        <dbReference type="SAM" id="Phobius"/>
    </source>
</evidence>
<dbReference type="PANTHER" id="PTHR42770:SF8">
    <property type="entry name" value="PUTRESCINE IMPORTER PUUP"/>
    <property type="match status" value="1"/>
</dbReference>